<gene>
    <name evidence="1" type="ORF">GCM10010170_007830</name>
</gene>
<accession>A0ABN3FGX7</accession>
<name>A0ABN3FGX7_9ACTN</name>
<protein>
    <submittedName>
        <fullName evidence="1">Uncharacterized protein</fullName>
    </submittedName>
</protein>
<evidence type="ECO:0000313" key="1">
    <source>
        <dbReference type="EMBL" id="GAA2330070.1"/>
    </source>
</evidence>
<dbReference type="Proteomes" id="UP001501444">
    <property type="component" value="Unassembled WGS sequence"/>
</dbReference>
<proteinExistence type="predicted"/>
<keyword evidence="2" id="KW-1185">Reference proteome</keyword>
<reference evidence="1 2" key="1">
    <citation type="journal article" date="2019" name="Int. J. Syst. Evol. Microbiol.">
        <title>The Global Catalogue of Microorganisms (GCM) 10K type strain sequencing project: providing services to taxonomists for standard genome sequencing and annotation.</title>
        <authorList>
            <consortium name="The Broad Institute Genomics Platform"/>
            <consortium name="The Broad Institute Genome Sequencing Center for Infectious Disease"/>
            <person name="Wu L."/>
            <person name="Ma J."/>
        </authorList>
    </citation>
    <scope>NUCLEOTIDE SEQUENCE [LARGE SCALE GENOMIC DNA]</scope>
    <source>
        <strain evidence="1 2">JCM 3272</strain>
    </source>
</reference>
<dbReference type="EMBL" id="BAAARV010000005">
    <property type="protein sequence ID" value="GAA2330070.1"/>
    <property type="molecule type" value="Genomic_DNA"/>
</dbReference>
<organism evidence="1 2">
    <name type="scientific">Dactylosporangium salmoneum</name>
    <dbReference type="NCBI Taxonomy" id="53361"/>
    <lineage>
        <taxon>Bacteria</taxon>
        <taxon>Bacillati</taxon>
        <taxon>Actinomycetota</taxon>
        <taxon>Actinomycetes</taxon>
        <taxon>Micromonosporales</taxon>
        <taxon>Micromonosporaceae</taxon>
        <taxon>Dactylosporangium</taxon>
    </lineage>
</organism>
<dbReference type="RefSeq" id="WP_344610801.1">
    <property type="nucleotide sequence ID" value="NZ_BAAARV010000005.1"/>
</dbReference>
<evidence type="ECO:0000313" key="2">
    <source>
        <dbReference type="Proteomes" id="UP001501444"/>
    </source>
</evidence>
<sequence length="66" mass="7013">MTPVALIVSLEAVRIEANSAMPNAPVVDDGRGRGESATMTKVRGFTARTLRQVADRVEPTPALTYG</sequence>
<comment type="caution">
    <text evidence="1">The sequence shown here is derived from an EMBL/GenBank/DDBJ whole genome shotgun (WGS) entry which is preliminary data.</text>
</comment>